<gene>
    <name evidence="9" type="ORF">PEVE_00009573</name>
</gene>
<reference evidence="9 10" key="1">
    <citation type="submission" date="2022-05" db="EMBL/GenBank/DDBJ databases">
        <authorList>
            <consortium name="Genoscope - CEA"/>
            <person name="William W."/>
        </authorList>
    </citation>
    <scope>NUCLEOTIDE SEQUENCE [LARGE SCALE GENOMIC DNA]</scope>
</reference>
<dbReference type="InterPro" id="IPR046964">
    <property type="entry name" value="RTN1-4"/>
</dbReference>
<proteinExistence type="predicted"/>
<feature type="non-terminal residue" evidence="9">
    <location>
        <position position="132"/>
    </location>
</feature>
<evidence type="ECO:0000313" key="9">
    <source>
        <dbReference type="EMBL" id="CAH3174473.1"/>
    </source>
</evidence>
<evidence type="ECO:0000256" key="5">
    <source>
        <dbReference type="ARBA" id="ARBA00023136"/>
    </source>
</evidence>
<evidence type="ECO:0000313" key="10">
    <source>
        <dbReference type="Proteomes" id="UP001159427"/>
    </source>
</evidence>
<comment type="subcellular location">
    <subcellularLocation>
        <location evidence="1 6">Endoplasmic reticulum membrane</location>
        <topology evidence="1 6">Multi-pass membrane protein</topology>
    </subcellularLocation>
</comment>
<evidence type="ECO:0000256" key="1">
    <source>
        <dbReference type="ARBA" id="ARBA00004477"/>
    </source>
</evidence>
<keyword evidence="2 6" id="KW-0812">Transmembrane</keyword>
<keyword evidence="5 6" id="KW-0472">Membrane</keyword>
<keyword evidence="3 6" id="KW-0256">Endoplasmic reticulum</keyword>
<feature type="compositionally biased region" description="Acidic residues" evidence="7">
    <location>
        <begin position="109"/>
        <end position="132"/>
    </location>
</feature>
<dbReference type="EMBL" id="CALNXI010001666">
    <property type="protein sequence ID" value="CAH3174473.1"/>
    <property type="molecule type" value="Genomic_DNA"/>
</dbReference>
<dbReference type="Pfam" id="PF02453">
    <property type="entry name" value="Reticulon"/>
    <property type="match status" value="1"/>
</dbReference>
<evidence type="ECO:0000256" key="6">
    <source>
        <dbReference type="RuleBase" id="RU363132"/>
    </source>
</evidence>
<keyword evidence="10" id="KW-1185">Reference proteome</keyword>
<dbReference type="InterPro" id="IPR003388">
    <property type="entry name" value="Reticulon"/>
</dbReference>
<feature type="transmembrane region" description="Helical" evidence="6">
    <location>
        <begin position="36"/>
        <end position="62"/>
    </location>
</feature>
<accession>A0ABN8R562</accession>
<evidence type="ECO:0000256" key="3">
    <source>
        <dbReference type="ARBA" id="ARBA00022824"/>
    </source>
</evidence>
<dbReference type="Proteomes" id="UP001159427">
    <property type="component" value="Unassembled WGS sequence"/>
</dbReference>
<evidence type="ECO:0000256" key="2">
    <source>
        <dbReference type="ARBA" id="ARBA00022692"/>
    </source>
</evidence>
<evidence type="ECO:0000256" key="7">
    <source>
        <dbReference type="SAM" id="MobiDB-lite"/>
    </source>
</evidence>
<feature type="domain" description="Reticulon" evidence="8">
    <location>
        <begin position="1"/>
        <end position="95"/>
    </location>
</feature>
<feature type="non-terminal residue" evidence="9">
    <location>
        <position position="1"/>
    </location>
</feature>
<organism evidence="9 10">
    <name type="scientific">Porites evermanni</name>
    <dbReference type="NCBI Taxonomy" id="104178"/>
    <lineage>
        <taxon>Eukaryota</taxon>
        <taxon>Metazoa</taxon>
        <taxon>Cnidaria</taxon>
        <taxon>Anthozoa</taxon>
        <taxon>Hexacorallia</taxon>
        <taxon>Scleractinia</taxon>
        <taxon>Fungiina</taxon>
        <taxon>Poritidae</taxon>
        <taxon>Porites</taxon>
    </lineage>
</organism>
<protein>
    <recommendedName>
        <fullName evidence="6">Reticulon-like protein</fullName>
    </recommendedName>
</protein>
<dbReference type="PANTHER" id="PTHR45799:SF2">
    <property type="entry name" value="RETICULON-LIKE PROTEIN"/>
    <property type="match status" value="1"/>
</dbReference>
<feature type="region of interest" description="Disordered" evidence="7">
    <location>
        <begin position="96"/>
        <end position="132"/>
    </location>
</feature>
<comment type="caution">
    <text evidence="9">The sequence shown here is derived from an EMBL/GenBank/DDBJ whole genome shotgun (WGS) entry which is preliminary data.</text>
</comment>
<keyword evidence="4 6" id="KW-1133">Transmembrane helix</keyword>
<sequence length="132" mass="14783">ADQVGEKVAEIAVCLTSKLKRLFLVEDLSESLKLLIVLYILSYVAQWFSGITLTFIAFVGAFTVPKVYDIYHGEIDSCMAKINQAIEDMTGNVDSASHAKTNNINNDDNNNDVDDYDDDDDDDNEDYDNDED</sequence>
<dbReference type="PROSITE" id="PS50845">
    <property type="entry name" value="RETICULON"/>
    <property type="match status" value="1"/>
</dbReference>
<dbReference type="PANTHER" id="PTHR45799">
    <property type="entry name" value="RETICULON-LIKE PROTEIN"/>
    <property type="match status" value="1"/>
</dbReference>
<evidence type="ECO:0000256" key="4">
    <source>
        <dbReference type="ARBA" id="ARBA00022989"/>
    </source>
</evidence>
<comment type="caution">
    <text evidence="6">Lacks conserved residue(s) required for the propagation of feature annotation.</text>
</comment>
<evidence type="ECO:0000259" key="8">
    <source>
        <dbReference type="PROSITE" id="PS50845"/>
    </source>
</evidence>
<name>A0ABN8R562_9CNID</name>